<comment type="caution">
    <text evidence="3">The sequence shown here is derived from an EMBL/GenBank/DDBJ whole genome shotgun (WGS) entry which is preliminary data.</text>
</comment>
<name>A0ABQ9I9P0_9NEOP</name>
<dbReference type="Proteomes" id="UP001159363">
    <property type="component" value="Chromosome 2"/>
</dbReference>
<evidence type="ECO:0000256" key="1">
    <source>
        <dbReference type="SAM" id="MobiDB-lite"/>
    </source>
</evidence>
<gene>
    <name evidence="3" type="ORF">PR048_005627</name>
</gene>
<protein>
    <recommendedName>
        <fullName evidence="2">Mutator-like transposase domain-containing protein</fullName>
    </recommendedName>
</protein>
<evidence type="ECO:0000259" key="2">
    <source>
        <dbReference type="Pfam" id="PF20700"/>
    </source>
</evidence>
<organism evidence="3 4">
    <name type="scientific">Dryococelus australis</name>
    <dbReference type="NCBI Taxonomy" id="614101"/>
    <lineage>
        <taxon>Eukaryota</taxon>
        <taxon>Metazoa</taxon>
        <taxon>Ecdysozoa</taxon>
        <taxon>Arthropoda</taxon>
        <taxon>Hexapoda</taxon>
        <taxon>Insecta</taxon>
        <taxon>Pterygota</taxon>
        <taxon>Neoptera</taxon>
        <taxon>Polyneoptera</taxon>
        <taxon>Phasmatodea</taxon>
        <taxon>Verophasmatodea</taxon>
        <taxon>Anareolatae</taxon>
        <taxon>Phasmatidae</taxon>
        <taxon>Eurycanthinae</taxon>
        <taxon>Dryococelus</taxon>
    </lineage>
</organism>
<evidence type="ECO:0000313" key="4">
    <source>
        <dbReference type="Proteomes" id="UP001159363"/>
    </source>
</evidence>
<evidence type="ECO:0000313" key="3">
    <source>
        <dbReference type="EMBL" id="KAJ8893046.1"/>
    </source>
</evidence>
<sequence length="189" mass="20835">MARIKKFNPKRTFGDNQHTKEHNSNIGCSTSSADTVKVCPKKSSNSKILKHSKLPKGFDKTGVKFIVALEFLMKIALCSHNMNSSKVARLIVLFGCFSWQKRGHTSMTRVVTVTSFDTGKVLDFQCLSKFHTGCVHKKNGSSGGMEVAGATAIFARSENKLDVHYGQYLGDGDSKGFAAVLEEKKALWR</sequence>
<reference evidence="3 4" key="1">
    <citation type="submission" date="2023-02" db="EMBL/GenBank/DDBJ databases">
        <title>LHISI_Scaffold_Assembly.</title>
        <authorList>
            <person name="Stuart O.P."/>
            <person name="Cleave R."/>
            <person name="Magrath M.J.L."/>
            <person name="Mikheyev A.S."/>
        </authorList>
    </citation>
    <scope>NUCLEOTIDE SEQUENCE [LARGE SCALE GENOMIC DNA]</scope>
    <source>
        <strain evidence="3">Daus_M_001</strain>
        <tissue evidence="3">Leg muscle</tissue>
    </source>
</reference>
<keyword evidence="4" id="KW-1185">Reference proteome</keyword>
<accession>A0ABQ9I9P0</accession>
<dbReference type="InterPro" id="IPR049012">
    <property type="entry name" value="Mutator_transp_dom"/>
</dbReference>
<feature type="domain" description="Mutator-like transposase" evidence="2">
    <location>
        <begin position="80"/>
        <end position="185"/>
    </location>
</feature>
<dbReference type="Pfam" id="PF20700">
    <property type="entry name" value="Mutator"/>
    <property type="match status" value="1"/>
</dbReference>
<proteinExistence type="predicted"/>
<feature type="region of interest" description="Disordered" evidence="1">
    <location>
        <begin position="1"/>
        <end position="27"/>
    </location>
</feature>
<dbReference type="EMBL" id="JARBHB010000002">
    <property type="protein sequence ID" value="KAJ8893046.1"/>
    <property type="molecule type" value="Genomic_DNA"/>
</dbReference>